<dbReference type="EMBL" id="FQWE01000001">
    <property type="protein sequence ID" value="SHF74639.1"/>
    <property type="molecule type" value="Genomic_DNA"/>
</dbReference>
<name>A0A1M5E5W7_9FLAO</name>
<proteinExistence type="predicted"/>
<evidence type="ECO:0000259" key="2">
    <source>
        <dbReference type="Pfam" id="PF13239"/>
    </source>
</evidence>
<evidence type="ECO:0000313" key="4">
    <source>
        <dbReference type="Proteomes" id="UP000184036"/>
    </source>
</evidence>
<keyword evidence="4" id="KW-1185">Reference proteome</keyword>
<accession>A0A1M5E5W7</accession>
<organism evidence="3 4">
    <name type="scientific">Flavobacterium segetis</name>
    <dbReference type="NCBI Taxonomy" id="271157"/>
    <lineage>
        <taxon>Bacteria</taxon>
        <taxon>Pseudomonadati</taxon>
        <taxon>Bacteroidota</taxon>
        <taxon>Flavobacteriia</taxon>
        <taxon>Flavobacteriales</taxon>
        <taxon>Flavobacteriaceae</taxon>
        <taxon>Flavobacterium</taxon>
    </lineage>
</organism>
<feature type="domain" description="2TM" evidence="2">
    <location>
        <begin position="11"/>
        <end position="94"/>
    </location>
</feature>
<keyword evidence="1" id="KW-1133">Transmembrane helix</keyword>
<dbReference type="AlphaFoldDB" id="A0A1M5E5W7"/>
<protein>
    <submittedName>
        <fullName evidence="3">2TM domain-containing protein</fullName>
    </submittedName>
</protein>
<evidence type="ECO:0000313" key="3">
    <source>
        <dbReference type="EMBL" id="SHF74639.1"/>
    </source>
</evidence>
<gene>
    <name evidence="3" type="ORF">SAMN05444396_101180</name>
</gene>
<sequence length="102" mass="11875">MTTEEQLKYENATKRVKKIKGFYSHVLVYIVINIMIFIVNVQSLDKGESYVSFKNFSTAFFWGIGLAAHGLSVFGPNFVLGQNWEEKKIKELMEKERLSKYE</sequence>
<feature type="transmembrane region" description="Helical" evidence="1">
    <location>
        <begin position="59"/>
        <end position="80"/>
    </location>
</feature>
<evidence type="ECO:0000256" key="1">
    <source>
        <dbReference type="SAM" id="Phobius"/>
    </source>
</evidence>
<keyword evidence="1" id="KW-0472">Membrane</keyword>
<dbReference type="Pfam" id="PF13239">
    <property type="entry name" value="2TM"/>
    <property type="match status" value="1"/>
</dbReference>
<dbReference type="RefSeq" id="WP_072986981.1">
    <property type="nucleotide sequence ID" value="NZ_FQWE01000001.1"/>
</dbReference>
<dbReference type="STRING" id="271157.SAMN05444396_101180"/>
<dbReference type="OrthoDB" id="1495672at2"/>
<reference evidence="4" key="1">
    <citation type="submission" date="2016-11" db="EMBL/GenBank/DDBJ databases">
        <authorList>
            <person name="Varghese N."/>
            <person name="Submissions S."/>
        </authorList>
    </citation>
    <scope>NUCLEOTIDE SEQUENCE [LARGE SCALE GENOMIC DNA]</scope>
    <source>
        <strain evidence="4">DSM 19741</strain>
    </source>
</reference>
<feature type="transmembrane region" description="Helical" evidence="1">
    <location>
        <begin position="21"/>
        <end position="39"/>
    </location>
</feature>
<dbReference type="InterPro" id="IPR025698">
    <property type="entry name" value="2TM_dom"/>
</dbReference>
<dbReference type="Proteomes" id="UP000184036">
    <property type="component" value="Unassembled WGS sequence"/>
</dbReference>
<keyword evidence="1" id="KW-0812">Transmembrane</keyword>